<dbReference type="HOGENOM" id="CLU_079569_3_1_0"/>
<dbReference type="Proteomes" id="UP000001916">
    <property type="component" value="Chromosome"/>
</dbReference>
<keyword evidence="2" id="KW-1003">Cell membrane</keyword>
<evidence type="ECO:0000256" key="1">
    <source>
        <dbReference type="ARBA" id="ARBA00004651"/>
    </source>
</evidence>
<protein>
    <submittedName>
        <fullName evidence="7">Lysine exporter protein (LYSE/YGGA)</fullName>
    </submittedName>
</protein>
<feature type="transmembrane region" description="Helical" evidence="6">
    <location>
        <begin position="76"/>
        <end position="94"/>
    </location>
</feature>
<dbReference type="Pfam" id="PF01810">
    <property type="entry name" value="LysE"/>
    <property type="match status" value="1"/>
</dbReference>
<name>D7BHN7_ALLS1</name>
<dbReference type="EMBL" id="CP002042">
    <property type="protein sequence ID" value="ADH63977.1"/>
    <property type="molecule type" value="Genomic_DNA"/>
</dbReference>
<evidence type="ECO:0000256" key="5">
    <source>
        <dbReference type="ARBA" id="ARBA00023136"/>
    </source>
</evidence>
<evidence type="ECO:0000256" key="2">
    <source>
        <dbReference type="ARBA" id="ARBA00022475"/>
    </source>
</evidence>
<proteinExistence type="predicted"/>
<feature type="transmembrane region" description="Helical" evidence="6">
    <location>
        <begin position="114"/>
        <end position="134"/>
    </location>
</feature>
<dbReference type="PANTHER" id="PTHR30086:SF20">
    <property type="entry name" value="ARGININE EXPORTER PROTEIN ARGO-RELATED"/>
    <property type="match status" value="1"/>
</dbReference>
<keyword evidence="3 6" id="KW-0812">Transmembrane</keyword>
<dbReference type="GO" id="GO:0005886">
    <property type="term" value="C:plasma membrane"/>
    <property type="evidence" value="ECO:0007669"/>
    <property type="project" value="UniProtKB-SubCell"/>
</dbReference>
<dbReference type="AlphaFoldDB" id="D7BHN7"/>
<keyword evidence="8" id="KW-1185">Reference proteome</keyword>
<evidence type="ECO:0000256" key="6">
    <source>
        <dbReference type="SAM" id="Phobius"/>
    </source>
</evidence>
<evidence type="ECO:0000313" key="7">
    <source>
        <dbReference type="EMBL" id="ADH63977.1"/>
    </source>
</evidence>
<dbReference type="RefSeq" id="WP_013158527.1">
    <property type="nucleotide sequence ID" value="NC_014212.1"/>
</dbReference>
<gene>
    <name evidence="7" type="ordered locus">Mesil_2105</name>
</gene>
<feature type="transmembrane region" description="Helical" evidence="6">
    <location>
        <begin position="12"/>
        <end position="30"/>
    </location>
</feature>
<evidence type="ECO:0000256" key="3">
    <source>
        <dbReference type="ARBA" id="ARBA00022692"/>
    </source>
</evidence>
<reference evidence="7 8" key="1">
    <citation type="journal article" date="2010" name="Stand. Genomic Sci.">
        <title>Complete genome sequence of Meiothermus silvanus type strain (VI-R2).</title>
        <authorList>
            <person name="Sikorski J."/>
            <person name="Tindall B.J."/>
            <person name="Lowry S."/>
            <person name="Lucas S."/>
            <person name="Nolan M."/>
            <person name="Copeland A."/>
            <person name="Glavina Del Rio T."/>
            <person name="Tice H."/>
            <person name="Cheng J.F."/>
            <person name="Han C."/>
            <person name="Pitluck S."/>
            <person name="Liolios K."/>
            <person name="Ivanova N."/>
            <person name="Mavromatis K."/>
            <person name="Mikhailova N."/>
            <person name="Pati A."/>
            <person name="Goodwin L."/>
            <person name="Chen A."/>
            <person name="Palaniappan K."/>
            <person name="Land M."/>
            <person name="Hauser L."/>
            <person name="Chang Y.J."/>
            <person name="Jeffries C.D."/>
            <person name="Rohde M."/>
            <person name="Goker M."/>
            <person name="Woyke T."/>
            <person name="Bristow J."/>
            <person name="Eisen J.A."/>
            <person name="Markowitz V."/>
            <person name="Hugenholtz P."/>
            <person name="Kyrpides N.C."/>
            <person name="Klenk H.P."/>
            <person name="Lapidus A."/>
        </authorList>
    </citation>
    <scope>NUCLEOTIDE SEQUENCE [LARGE SCALE GENOMIC DNA]</scope>
    <source>
        <strain evidence="8">ATCC 700542 / DSM 9946 / VI-R2</strain>
    </source>
</reference>
<keyword evidence="4 6" id="KW-1133">Transmembrane helix</keyword>
<comment type="subcellular location">
    <subcellularLocation>
        <location evidence="1">Cell membrane</location>
        <topology evidence="1">Multi-pass membrane protein</topology>
    </subcellularLocation>
</comment>
<dbReference type="eggNOG" id="COG1280">
    <property type="taxonomic scope" value="Bacteria"/>
</dbReference>
<dbReference type="KEGG" id="msv:Mesil_2105"/>
<sequence>MLISSEKLSLFVLASVGILLIPGPNVIYVVTRSIAQGRAAGIASVLGINLATLTYTVAAALGLAAILLASAPDFNVVKWAGAAYLVCMGIRAFLSKGALEAIQPRKDGLFRVFAEGYVVNLLNPKVAFFIFAFLPQFADPSHGQVVLQILALGGLFALLAIFSDGSYALLASSLGRWLQRNPYYFKRQRYVTGSIYIVLGVTSAFTGSHHK</sequence>
<evidence type="ECO:0000313" key="8">
    <source>
        <dbReference type="Proteomes" id="UP000001916"/>
    </source>
</evidence>
<feature type="transmembrane region" description="Helical" evidence="6">
    <location>
        <begin position="146"/>
        <end position="170"/>
    </location>
</feature>
<feature type="transmembrane region" description="Helical" evidence="6">
    <location>
        <begin position="42"/>
        <end position="70"/>
    </location>
</feature>
<dbReference type="InterPro" id="IPR001123">
    <property type="entry name" value="LeuE-type"/>
</dbReference>
<keyword evidence="5 6" id="KW-0472">Membrane</keyword>
<dbReference type="GO" id="GO:0015171">
    <property type="term" value="F:amino acid transmembrane transporter activity"/>
    <property type="evidence" value="ECO:0007669"/>
    <property type="project" value="TreeGrafter"/>
</dbReference>
<dbReference type="STRING" id="526227.Mesil_2105"/>
<dbReference type="OrthoDB" id="9784202at2"/>
<evidence type="ECO:0000256" key="4">
    <source>
        <dbReference type="ARBA" id="ARBA00022989"/>
    </source>
</evidence>
<dbReference type="PANTHER" id="PTHR30086">
    <property type="entry name" value="ARGININE EXPORTER PROTEIN ARGO"/>
    <property type="match status" value="1"/>
</dbReference>
<feature type="transmembrane region" description="Helical" evidence="6">
    <location>
        <begin position="190"/>
        <end position="208"/>
    </location>
</feature>
<organism evidence="7 8">
    <name type="scientific">Allomeiothermus silvanus (strain ATCC 700542 / DSM 9946 / NBRC 106475 / NCIMB 13440 / VI-R2)</name>
    <name type="common">Thermus silvanus</name>
    <dbReference type="NCBI Taxonomy" id="526227"/>
    <lineage>
        <taxon>Bacteria</taxon>
        <taxon>Thermotogati</taxon>
        <taxon>Deinococcota</taxon>
        <taxon>Deinococci</taxon>
        <taxon>Thermales</taxon>
        <taxon>Thermaceae</taxon>
        <taxon>Allomeiothermus</taxon>
    </lineage>
</organism>
<dbReference type="PIRSF" id="PIRSF006324">
    <property type="entry name" value="LeuE"/>
    <property type="match status" value="1"/>
</dbReference>
<accession>D7BHN7</accession>